<dbReference type="Proteomes" id="UP000036987">
    <property type="component" value="Unassembled WGS sequence"/>
</dbReference>
<sequence length="91" mass="10001">MGVYRCNSLVVALLMLMVVMSSTDVIDANCMDDVGQATSLCKKLPPTSECCNAVEKAGKTCVCNHINFNDKTTKSDDKFSLECIAFNIVWR</sequence>
<gene>
    <name evidence="2" type="ORF">ZOSMA_14G00810</name>
</gene>
<accession>A0A0K9PWK6</accession>
<proteinExistence type="predicted"/>
<organism evidence="2 3">
    <name type="scientific">Zostera marina</name>
    <name type="common">Eelgrass</name>
    <dbReference type="NCBI Taxonomy" id="29655"/>
    <lineage>
        <taxon>Eukaryota</taxon>
        <taxon>Viridiplantae</taxon>
        <taxon>Streptophyta</taxon>
        <taxon>Embryophyta</taxon>
        <taxon>Tracheophyta</taxon>
        <taxon>Spermatophyta</taxon>
        <taxon>Magnoliopsida</taxon>
        <taxon>Liliopsida</taxon>
        <taxon>Zosteraceae</taxon>
        <taxon>Zostera</taxon>
    </lineage>
</organism>
<keyword evidence="3" id="KW-1185">Reference proteome</keyword>
<feature type="chain" id="PRO_5005528085" description="Bifunctional inhibitor/plant lipid transfer protein/seed storage helical domain-containing protein" evidence="1">
    <location>
        <begin position="24"/>
        <end position="91"/>
    </location>
</feature>
<reference evidence="3" key="1">
    <citation type="journal article" date="2016" name="Nature">
        <title>The genome of the seagrass Zostera marina reveals angiosperm adaptation to the sea.</title>
        <authorList>
            <person name="Olsen J.L."/>
            <person name="Rouze P."/>
            <person name="Verhelst B."/>
            <person name="Lin Y.-C."/>
            <person name="Bayer T."/>
            <person name="Collen J."/>
            <person name="Dattolo E."/>
            <person name="De Paoli E."/>
            <person name="Dittami S."/>
            <person name="Maumus F."/>
            <person name="Michel G."/>
            <person name="Kersting A."/>
            <person name="Lauritano C."/>
            <person name="Lohaus R."/>
            <person name="Toepel M."/>
            <person name="Tonon T."/>
            <person name="Vanneste K."/>
            <person name="Amirebrahimi M."/>
            <person name="Brakel J."/>
            <person name="Bostroem C."/>
            <person name="Chovatia M."/>
            <person name="Grimwood J."/>
            <person name="Jenkins J.W."/>
            <person name="Jueterbock A."/>
            <person name="Mraz A."/>
            <person name="Stam W.T."/>
            <person name="Tice H."/>
            <person name="Bornberg-Bauer E."/>
            <person name="Green P.J."/>
            <person name="Pearson G.A."/>
            <person name="Procaccini G."/>
            <person name="Duarte C.M."/>
            <person name="Schmutz J."/>
            <person name="Reusch T.B.H."/>
            <person name="Van de Peer Y."/>
        </authorList>
    </citation>
    <scope>NUCLEOTIDE SEQUENCE [LARGE SCALE GENOMIC DNA]</scope>
    <source>
        <strain evidence="3">cv. Finnish</strain>
    </source>
</reference>
<evidence type="ECO:0000313" key="2">
    <source>
        <dbReference type="EMBL" id="KMZ73319.1"/>
    </source>
</evidence>
<evidence type="ECO:0000256" key="1">
    <source>
        <dbReference type="SAM" id="SignalP"/>
    </source>
</evidence>
<protein>
    <recommendedName>
        <fullName evidence="4">Bifunctional inhibitor/plant lipid transfer protein/seed storage helical domain-containing protein</fullName>
    </recommendedName>
</protein>
<evidence type="ECO:0000313" key="3">
    <source>
        <dbReference type="Proteomes" id="UP000036987"/>
    </source>
</evidence>
<feature type="signal peptide" evidence="1">
    <location>
        <begin position="1"/>
        <end position="23"/>
    </location>
</feature>
<dbReference type="AlphaFoldDB" id="A0A0K9PWK6"/>
<comment type="caution">
    <text evidence="2">The sequence shown here is derived from an EMBL/GenBank/DDBJ whole genome shotgun (WGS) entry which is preliminary data.</text>
</comment>
<dbReference type="EMBL" id="LFYR01000585">
    <property type="protein sequence ID" value="KMZ73319.1"/>
    <property type="molecule type" value="Genomic_DNA"/>
</dbReference>
<name>A0A0K9PWK6_ZOSMR</name>
<evidence type="ECO:0008006" key="4">
    <source>
        <dbReference type="Google" id="ProtNLM"/>
    </source>
</evidence>
<keyword evidence="1" id="KW-0732">Signal</keyword>